<reference evidence="9 10" key="1">
    <citation type="submission" date="2023-06" db="EMBL/GenBank/DDBJ databases">
        <title>Roseiconus lacunae JC819 isolated from Gulf of Mannar region, Tamil Nadu.</title>
        <authorList>
            <person name="Pk S."/>
            <person name="Ch S."/>
            <person name="Ch V.R."/>
        </authorList>
    </citation>
    <scope>NUCLEOTIDE SEQUENCE [LARGE SCALE GENOMIC DNA]</scope>
    <source>
        <strain evidence="9 10">JC819</strain>
    </source>
</reference>
<dbReference type="NCBIfam" id="TIGR00116">
    <property type="entry name" value="tsf"/>
    <property type="match status" value="1"/>
</dbReference>
<keyword evidence="3 5" id="KW-0251">Elongation factor</keyword>
<comment type="similarity">
    <text evidence="1 5 6">Belongs to the EF-Ts family.</text>
</comment>
<evidence type="ECO:0000256" key="7">
    <source>
        <dbReference type="RuleBase" id="RU000643"/>
    </source>
</evidence>
<evidence type="ECO:0000259" key="8">
    <source>
        <dbReference type="Pfam" id="PF00889"/>
    </source>
</evidence>
<dbReference type="PANTHER" id="PTHR11741:SF0">
    <property type="entry name" value="ELONGATION FACTOR TS, MITOCHONDRIAL"/>
    <property type="match status" value="1"/>
</dbReference>
<evidence type="ECO:0000256" key="6">
    <source>
        <dbReference type="RuleBase" id="RU000642"/>
    </source>
</evidence>
<dbReference type="Proteomes" id="UP001239462">
    <property type="component" value="Unassembled WGS sequence"/>
</dbReference>
<sequence length="324" mass="34982">MAISAKDVSELRKSTGAGMMDCKKALEESGGDLEGALDYLRKKGQKVAAKRADREANEGVVVALVEGNKGALLALSCETDFVAKNEDFVKLAEQIAKDAVSKGLTTKEEVAAMEFDGSTVAEKLVERTGTIGEKIEVADFQTVEGEQLSSYIHAGSKIGVLVSYKDGGKDDAPQFFRGVAMHIAAMSPKILTPDEFDADFVAKETESLQGQIKVENEDRARLGKPLKNVPQYASRKQLTPEVMAQAEEAIKAELKAEGKPEKIWDKIVPGKLERFVADNTLLDQEKCLLSQFYALDDSKTVEAAVTEFADGAEVVAFKRVAVGG</sequence>
<dbReference type="InterPro" id="IPR009060">
    <property type="entry name" value="UBA-like_sf"/>
</dbReference>
<dbReference type="Gene3D" id="3.30.479.20">
    <property type="entry name" value="Elongation factor Ts, dimerisation domain"/>
    <property type="match status" value="2"/>
</dbReference>
<evidence type="ECO:0000256" key="1">
    <source>
        <dbReference type="ARBA" id="ARBA00005532"/>
    </source>
</evidence>
<proteinExistence type="inferred from homology"/>
<evidence type="ECO:0000313" key="10">
    <source>
        <dbReference type="Proteomes" id="UP001239462"/>
    </source>
</evidence>
<dbReference type="Gene3D" id="1.10.8.10">
    <property type="entry name" value="DNA helicase RuvA subunit, C-terminal domain"/>
    <property type="match status" value="1"/>
</dbReference>
<dbReference type="SUPFAM" id="SSF54713">
    <property type="entry name" value="Elongation factor Ts (EF-Ts), dimerisation domain"/>
    <property type="match status" value="2"/>
</dbReference>
<dbReference type="PANTHER" id="PTHR11741">
    <property type="entry name" value="ELONGATION FACTOR TS"/>
    <property type="match status" value="1"/>
</dbReference>
<dbReference type="InterPro" id="IPR018101">
    <property type="entry name" value="Transl_elong_Ts_CS"/>
</dbReference>
<dbReference type="PROSITE" id="PS01126">
    <property type="entry name" value="EF_TS_1"/>
    <property type="match status" value="1"/>
</dbReference>
<keyword evidence="10" id="KW-1185">Reference proteome</keyword>
<feature type="domain" description="Translation elongation factor EFTs/EF1B dimerisation" evidence="8">
    <location>
        <begin position="230"/>
        <end position="323"/>
    </location>
</feature>
<dbReference type="GO" id="GO:0003746">
    <property type="term" value="F:translation elongation factor activity"/>
    <property type="evidence" value="ECO:0007669"/>
    <property type="project" value="UniProtKB-KW"/>
</dbReference>
<evidence type="ECO:0000256" key="3">
    <source>
        <dbReference type="ARBA" id="ARBA00022768"/>
    </source>
</evidence>
<evidence type="ECO:0000256" key="2">
    <source>
        <dbReference type="ARBA" id="ARBA00016956"/>
    </source>
</evidence>
<evidence type="ECO:0000256" key="5">
    <source>
        <dbReference type="HAMAP-Rule" id="MF_00050"/>
    </source>
</evidence>
<evidence type="ECO:0000313" key="9">
    <source>
        <dbReference type="EMBL" id="MDM4016740.1"/>
    </source>
</evidence>
<dbReference type="HAMAP" id="MF_00050">
    <property type="entry name" value="EF_Ts"/>
    <property type="match status" value="1"/>
</dbReference>
<dbReference type="Gene3D" id="1.10.286.20">
    <property type="match status" value="1"/>
</dbReference>
<dbReference type="Pfam" id="PF00889">
    <property type="entry name" value="EF_TS"/>
    <property type="match status" value="2"/>
</dbReference>
<evidence type="ECO:0000256" key="4">
    <source>
        <dbReference type="ARBA" id="ARBA00022917"/>
    </source>
</evidence>
<gene>
    <name evidence="5 9" type="primary">tsf</name>
    <name evidence="9" type="ORF">QTN89_14940</name>
</gene>
<dbReference type="EMBL" id="JASZZN010000010">
    <property type="protein sequence ID" value="MDM4016740.1"/>
    <property type="molecule type" value="Genomic_DNA"/>
</dbReference>
<name>A0ABT7PJR7_9BACT</name>
<dbReference type="RefSeq" id="WP_149499276.1">
    <property type="nucleotide sequence ID" value="NZ_CP141221.1"/>
</dbReference>
<dbReference type="InterPro" id="IPR001816">
    <property type="entry name" value="Transl_elong_EFTs/EF1B"/>
</dbReference>
<feature type="domain" description="Translation elongation factor EFTs/EF1B dimerisation" evidence="8">
    <location>
        <begin position="70"/>
        <end position="216"/>
    </location>
</feature>
<dbReference type="InterPro" id="IPR036402">
    <property type="entry name" value="EF-Ts_dimer_sf"/>
</dbReference>
<dbReference type="PROSITE" id="PS01127">
    <property type="entry name" value="EF_TS_2"/>
    <property type="match status" value="1"/>
</dbReference>
<feature type="region of interest" description="Involved in Mg(2+) ion dislocation from EF-Tu" evidence="5">
    <location>
        <begin position="79"/>
        <end position="82"/>
    </location>
</feature>
<comment type="caution">
    <text evidence="9">The sequence shown here is derived from an EMBL/GenBank/DDBJ whole genome shotgun (WGS) entry which is preliminary data.</text>
</comment>
<keyword evidence="5" id="KW-0963">Cytoplasm</keyword>
<dbReference type="InterPro" id="IPR014039">
    <property type="entry name" value="Transl_elong_EFTs/EF1B_dimer"/>
</dbReference>
<dbReference type="SUPFAM" id="SSF46934">
    <property type="entry name" value="UBA-like"/>
    <property type="match status" value="1"/>
</dbReference>
<dbReference type="CDD" id="cd14275">
    <property type="entry name" value="UBA_EF-Ts"/>
    <property type="match status" value="1"/>
</dbReference>
<protein>
    <recommendedName>
        <fullName evidence="2 5">Elongation factor Ts</fullName>
        <shortName evidence="5">EF-Ts</shortName>
    </recommendedName>
</protein>
<organism evidence="9 10">
    <name type="scientific">Roseiconus lacunae</name>
    <dbReference type="NCBI Taxonomy" id="2605694"/>
    <lineage>
        <taxon>Bacteria</taxon>
        <taxon>Pseudomonadati</taxon>
        <taxon>Planctomycetota</taxon>
        <taxon>Planctomycetia</taxon>
        <taxon>Pirellulales</taxon>
        <taxon>Pirellulaceae</taxon>
        <taxon>Roseiconus</taxon>
    </lineage>
</organism>
<accession>A0ABT7PJR7</accession>
<comment type="subcellular location">
    <subcellularLocation>
        <location evidence="5 7">Cytoplasm</location>
    </subcellularLocation>
</comment>
<comment type="function">
    <text evidence="5 6">Associates with the EF-Tu.GDP complex and induces the exchange of GDP to GTP. It remains bound to the aminoacyl-tRNA.EF-Tu.GTP complex up to the GTP hydrolysis stage on the ribosome.</text>
</comment>
<keyword evidence="4 5" id="KW-0648">Protein biosynthesis</keyword>